<dbReference type="RefSeq" id="WP_183764093.1">
    <property type="nucleotide sequence ID" value="NZ_BMHZ01000001.1"/>
</dbReference>
<organism evidence="1 2">
    <name type="scientific">Pedobacter zeae</name>
    <dbReference type="NCBI Taxonomy" id="1737356"/>
    <lineage>
        <taxon>Bacteria</taxon>
        <taxon>Pseudomonadati</taxon>
        <taxon>Bacteroidota</taxon>
        <taxon>Sphingobacteriia</taxon>
        <taxon>Sphingobacteriales</taxon>
        <taxon>Sphingobacteriaceae</taxon>
        <taxon>Pedobacter</taxon>
    </lineage>
</organism>
<gene>
    <name evidence="1" type="ORF">GGQ60_002443</name>
</gene>
<protein>
    <submittedName>
        <fullName evidence="1">Uncharacterized protein</fullName>
    </submittedName>
</protein>
<proteinExistence type="predicted"/>
<evidence type="ECO:0000313" key="1">
    <source>
        <dbReference type="EMBL" id="MBB4108462.1"/>
    </source>
</evidence>
<reference evidence="1 2" key="1">
    <citation type="submission" date="2020-08" db="EMBL/GenBank/DDBJ databases">
        <title>Genomic Encyclopedia of Type Strains, Phase IV (KMG-IV): sequencing the most valuable type-strain genomes for metagenomic binning, comparative biology and taxonomic classification.</title>
        <authorList>
            <person name="Goeker M."/>
        </authorList>
    </citation>
    <scope>NUCLEOTIDE SEQUENCE [LARGE SCALE GENOMIC DNA]</scope>
    <source>
        <strain evidence="1 2">DSM 100774</strain>
    </source>
</reference>
<accession>A0A7W6KB86</accession>
<evidence type="ECO:0000313" key="2">
    <source>
        <dbReference type="Proteomes" id="UP000532273"/>
    </source>
</evidence>
<sequence>MRKNILTLFSRPDRPAILYSRHAIYAGFVMPDLLFLSSSGTGTGQRQQGNVYLTT</sequence>
<dbReference type="EMBL" id="JACIEF010000002">
    <property type="protein sequence ID" value="MBB4108462.1"/>
    <property type="molecule type" value="Genomic_DNA"/>
</dbReference>
<dbReference type="Proteomes" id="UP000532273">
    <property type="component" value="Unassembled WGS sequence"/>
</dbReference>
<comment type="caution">
    <text evidence="1">The sequence shown here is derived from an EMBL/GenBank/DDBJ whole genome shotgun (WGS) entry which is preliminary data.</text>
</comment>
<dbReference type="AlphaFoldDB" id="A0A7W6KB86"/>
<name>A0A7W6KB86_9SPHI</name>